<name>A0A268EJF5_9BACL</name>
<proteinExistence type="predicted"/>
<dbReference type="RefSeq" id="WP_095267220.1">
    <property type="nucleotide sequence ID" value="NZ_NPBY01000067.1"/>
</dbReference>
<reference evidence="1 2" key="1">
    <citation type="submission" date="2017-07" db="EMBL/GenBank/DDBJ databases">
        <title>Isolation and whole genome analysis of endospore-forming bacteria from heroin.</title>
        <authorList>
            <person name="Kalinowski J."/>
            <person name="Ahrens B."/>
            <person name="Al-Dilaimi A."/>
            <person name="Winkler A."/>
            <person name="Wibberg D."/>
            <person name="Schleenbecker U."/>
            <person name="Ruckert C."/>
            <person name="Wolfel R."/>
            <person name="Grass G."/>
        </authorList>
    </citation>
    <scope>NUCLEOTIDE SEQUENCE [LARGE SCALE GENOMIC DNA]</scope>
    <source>
        <strain evidence="1 2">7537-G1</strain>
    </source>
</reference>
<protein>
    <submittedName>
        <fullName evidence="1">SIR2 family protein</fullName>
    </submittedName>
</protein>
<evidence type="ECO:0000313" key="1">
    <source>
        <dbReference type="EMBL" id="PAD73245.1"/>
    </source>
</evidence>
<dbReference type="EMBL" id="NPBY01000067">
    <property type="protein sequence ID" value="PAD73245.1"/>
    <property type="molecule type" value="Genomic_DNA"/>
</dbReference>
<dbReference type="Pfam" id="PF13289">
    <property type="entry name" value="SIR2_2"/>
    <property type="match status" value="1"/>
</dbReference>
<evidence type="ECO:0000313" key="2">
    <source>
        <dbReference type="Proteomes" id="UP000215596"/>
    </source>
</evidence>
<dbReference type="AlphaFoldDB" id="A0A268EJF5"/>
<gene>
    <name evidence="1" type="ORF">CHH67_20360</name>
</gene>
<organism evidence="1 2">
    <name type="scientific">Paenibacillus campinasensis</name>
    <dbReference type="NCBI Taxonomy" id="66347"/>
    <lineage>
        <taxon>Bacteria</taxon>
        <taxon>Bacillati</taxon>
        <taxon>Bacillota</taxon>
        <taxon>Bacilli</taxon>
        <taxon>Bacillales</taxon>
        <taxon>Paenibacillaceae</taxon>
        <taxon>Paenibacillus</taxon>
    </lineage>
</organism>
<sequence length="453" mass="52333">MQNYTQYIADVSDDINACLENMGCQPILFIGSGLSKRYFDGPNWEQLLMKMAELCPLIDKEYAYYKQSNGSNIKIGEVFSQLYKEWAWSTGKENFPRELFDASKSSDIYFKHKVREFIESITPPTLQHITESKLINEIELLQRIRPHTVITTNYDQFLEKVFPDYEPIIGQKILKTNPMSIGEVFKIHGCITEPESMVLTQNDYNEFMNKKKYLSAKLLTYFAEHPLLFIGYSAEDPNIKTILSDIDEIISSNNELIPNIYILEWSPSVSDSQYPQREKIISIDSYRSVRIKSITSNSFNWVFEAFGANDSIEKINPKILRSLLARTYELVRYDIPKRTIEVDFEFLEKAVGEEGELAKIYGITTLTNPTALNASFPYTLSQVSKQLGFEGWHSAHSLLEKVKRETGHSIKTSDNRYHITVKVGDRMTTHKYSEEMVALLRKVINNEEYVVNL</sequence>
<dbReference type="Proteomes" id="UP000215596">
    <property type="component" value="Unassembled WGS sequence"/>
</dbReference>
<comment type="caution">
    <text evidence="1">The sequence shown here is derived from an EMBL/GenBank/DDBJ whole genome shotgun (WGS) entry which is preliminary data.</text>
</comment>
<dbReference type="OrthoDB" id="5521101at2"/>
<accession>A0A268EJF5</accession>